<reference evidence="1 2" key="1">
    <citation type="submission" date="2020-10" db="EMBL/GenBank/DDBJ databases">
        <title>Phylogeny of dyella-like bacteria.</title>
        <authorList>
            <person name="Fu J."/>
        </authorList>
    </citation>
    <scope>NUCLEOTIDE SEQUENCE [LARGE SCALE GENOMIC DNA]</scope>
    <source>
        <strain evidence="1 2">Gsoil3046</strain>
    </source>
</reference>
<evidence type="ECO:0000313" key="1">
    <source>
        <dbReference type="EMBL" id="MFK2905158.1"/>
    </source>
</evidence>
<evidence type="ECO:0008006" key="3">
    <source>
        <dbReference type="Google" id="ProtNLM"/>
    </source>
</evidence>
<dbReference type="PROSITE" id="PS51257">
    <property type="entry name" value="PROKAR_LIPOPROTEIN"/>
    <property type="match status" value="1"/>
</dbReference>
<dbReference type="Proteomes" id="UP001620460">
    <property type="component" value="Unassembled WGS sequence"/>
</dbReference>
<keyword evidence="2" id="KW-1185">Reference proteome</keyword>
<gene>
    <name evidence="1" type="ORF">ISP17_14435</name>
</gene>
<organism evidence="1 2">
    <name type="scientific">Dyella ginsengisoli</name>
    <dbReference type="NCBI Taxonomy" id="363848"/>
    <lineage>
        <taxon>Bacteria</taxon>
        <taxon>Pseudomonadati</taxon>
        <taxon>Pseudomonadota</taxon>
        <taxon>Gammaproteobacteria</taxon>
        <taxon>Lysobacterales</taxon>
        <taxon>Rhodanobacteraceae</taxon>
        <taxon>Dyella</taxon>
    </lineage>
</organism>
<name>A0ABW8JVH6_9GAMM</name>
<comment type="caution">
    <text evidence="1">The sequence shown here is derived from an EMBL/GenBank/DDBJ whole genome shotgun (WGS) entry which is preliminary data.</text>
</comment>
<dbReference type="RefSeq" id="WP_404634396.1">
    <property type="nucleotide sequence ID" value="NZ_JADIKM010000004.1"/>
</dbReference>
<dbReference type="EMBL" id="JADIKM010000004">
    <property type="protein sequence ID" value="MFK2905158.1"/>
    <property type="molecule type" value="Genomic_DNA"/>
</dbReference>
<sequence>MYTIYRLVALFAFVASMLGCDHPHRSFTQRTTANGVDLLDSQVEILASRARFDCRTALGGSCHYTVFARDCDGQGECRQPPLRQLTVATGTEQDVTDLPTTVQVCVRADTAAVDARCQPLPPAS</sequence>
<protein>
    <recommendedName>
        <fullName evidence="3">Lipoprotein</fullName>
    </recommendedName>
</protein>
<proteinExistence type="predicted"/>
<accession>A0ABW8JVH6</accession>
<evidence type="ECO:0000313" key="2">
    <source>
        <dbReference type="Proteomes" id="UP001620460"/>
    </source>
</evidence>